<sequence length="843" mass="91934">MCFWIAGAIQLTKGRKAKRLLRGLSTRWNKLSSLDSMVVNEADETKASASLARLRLFLSSHAPNGPGEAARPASPERPATGTQKENSDVGSSQPAASSTTPSNEHSGWGSPPEVLLDDDEEEGDRTTIPAAGAVASVTPMSQSSKEFARVKYLLQCSLPGYRVHEGVVIWDMRNPSLVAQYEQHTAGLLDLESWVAVNDLGAEMGDVHSYGFTSLDANQTGMKFTTGNLQLSAPPPCDPSAEAKKPSSTRQLVLCKIAVGRSLVIHDEEEAKGRLPPGYHSYYLHREEDAGSSDQDREHHDVQAALLDRGYYHEYILNNTLQVLPQYLVRFTFSAADAHGSAVGPCALCEQHPAVVICRNCEAQICALCDQEVHSANKLVRRHKRTPLRNKSKALASEGARRGRRRSSTPALAAAIADSGVENLMSPPQSPSGTEPTEAQINEIVAKQMEEGLLADDTQTPTCRTHRGKKVEFYCPVCQVPVCVSCKMVGDHSIGEKGSHRLLTVADAYESCLRESLRPDPLIVSRKTVIENKLQFLTRVQRSVQENKAQVAAAIKEQCARALQNLDEAVAMKMRILSGEALEFERQLQQIDWVDESLEDHRTLLPAVEFLSAWSQHKLLRAEQRDFPPFAHGSNNSAEQVKADLQLAGELHVMSAEQLGTLHHRLSFPPGDSDPAADDNSNNDACIVDGSQVELKAAALLAQHRRPVDSDIRKRLLATKATLPIEPNAGAFMASRRIVSPKCQQLLDEIRHHILVQNSAKELPSAAVSPRGAGSPHSRFGIPLVGLASRMADSTATLRAFSVQPGAKKSADDGNELRSPGQRQRRGTSAWSTLLRHEMGLAD</sequence>
<dbReference type="OrthoDB" id="153872at2759"/>
<evidence type="ECO:0000313" key="7">
    <source>
        <dbReference type="Proteomes" id="UP001165083"/>
    </source>
</evidence>
<feature type="compositionally biased region" description="Low complexity" evidence="4">
    <location>
        <begin position="91"/>
        <end position="102"/>
    </location>
</feature>
<dbReference type="PANTHER" id="PTHR25462:SF296">
    <property type="entry name" value="MEIOTIC P26, ISOFORM F"/>
    <property type="match status" value="1"/>
</dbReference>
<organism evidence="6 7">
    <name type="scientific">Phytophthora lilii</name>
    <dbReference type="NCBI Taxonomy" id="2077276"/>
    <lineage>
        <taxon>Eukaryota</taxon>
        <taxon>Sar</taxon>
        <taxon>Stramenopiles</taxon>
        <taxon>Oomycota</taxon>
        <taxon>Peronosporomycetes</taxon>
        <taxon>Peronosporales</taxon>
        <taxon>Peronosporaceae</taxon>
        <taxon>Phytophthora</taxon>
    </lineage>
</organism>
<comment type="caution">
    <text evidence="6">The sequence shown here is derived from an EMBL/GenBank/DDBJ whole genome shotgun (WGS) entry which is preliminary data.</text>
</comment>
<evidence type="ECO:0000313" key="6">
    <source>
        <dbReference type="EMBL" id="GMF13804.1"/>
    </source>
</evidence>
<dbReference type="PANTHER" id="PTHR25462">
    <property type="entry name" value="BONUS, ISOFORM C-RELATED"/>
    <property type="match status" value="1"/>
</dbReference>
<keyword evidence="1" id="KW-0479">Metal-binding</keyword>
<dbReference type="CDD" id="cd19756">
    <property type="entry name" value="Bbox2"/>
    <property type="match status" value="1"/>
</dbReference>
<dbReference type="SUPFAM" id="SSF57845">
    <property type="entry name" value="B-box zinc-binding domain"/>
    <property type="match status" value="1"/>
</dbReference>
<evidence type="ECO:0000259" key="5">
    <source>
        <dbReference type="PROSITE" id="PS50119"/>
    </source>
</evidence>
<evidence type="ECO:0000256" key="1">
    <source>
        <dbReference type="ARBA" id="ARBA00022723"/>
    </source>
</evidence>
<protein>
    <submittedName>
        <fullName evidence="6">Unnamed protein product</fullName>
    </submittedName>
</protein>
<dbReference type="InterPro" id="IPR000315">
    <property type="entry name" value="Znf_B-box"/>
</dbReference>
<dbReference type="PROSITE" id="PS50119">
    <property type="entry name" value="ZF_BBOX"/>
    <property type="match status" value="2"/>
</dbReference>
<name>A0A9W6TI64_9STRA</name>
<feature type="region of interest" description="Disordered" evidence="4">
    <location>
        <begin position="386"/>
        <end position="411"/>
    </location>
</feature>
<dbReference type="SMART" id="SM00336">
    <property type="entry name" value="BBOX"/>
    <property type="match status" value="2"/>
</dbReference>
<reference evidence="6" key="1">
    <citation type="submission" date="2023-04" db="EMBL/GenBank/DDBJ databases">
        <title>Phytophthora lilii NBRC 32176.</title>
        <authorList>
            <person name="Ichikawa N."/>
            <person name="Sato H."/>
            <person name="Tonouchi N."/>
        </authorList>
    </citation>
    <scope>NUCLEOTIDE SEQUENCE</scope>
    <source>
        <strain evidence="6">NBRC 32176</strain>
    </source>
</reference>
<accession>A0A9W6TI64</accession>
<dbReference type="Pfam" id="PF00643">
    <property type="entry name" value="zf-B_box"/>
    <property type="match status" value="2"/>
</dbReference>
<dbReference type="InterPro" id="IPR049808">
    <property type="entry name" value="CONSTANS-like_Bbox1"/>
</dbReference>
<feature type="compositionally biased region" description="Polar residues" evidence="4">
    <location>
        <begin position="80"/>
        <end position="90"/>
    </location>
</feature>
<feature type="region of interest" description="Disordered" evidence="4">
    <location>
        <begin position="803"/>
        <end position="829"/>
    </location>
</feature>
<keyword evidence="2" id="KW-0862">Zinc</keyword>
<gene>
    <name evidence="6" type="ORF">Plil01_000424400</name>
</gene>
<dbReference type="GO" id="GO:0008270">
    <property type="term" value="F:zinc ion binding"/>
    <property type="evidence" value="ECO:0007669"/>
    <property type="project" value="UniProtKB-KW"/>
</dbReference>
<proteinExistence type="predicted"/>
<feature type="domain" description="B box-type" evidence="5">
    <location>
        <begin position="346"/>
        <end position="388"/>
    </location>
</feature>
<keyword evidence="3" id="KW-0863">Zinc-finger</keyword>
<evidence type="ECO:0000256" key="3">
    <source>
        <dbReference type="PROSITE-ProRule" id="PRU00024"/>
    </source>
</evidence>
<dbReference type="SUPFAM" id="SSF56399">
    <property type="entry name" value="ADP-ribosylation"/>
    <property type="match status" value="1"/>
</dbReference>
<dbReference type="AlphaFoldDB" id="A0A9W6TI64"/>
<dbReference type="CDD" id="cd19821">
    <property type="entry name" value="Bbox1_BBX-like"/>
    <property type="match status" value="1"/>
</dbReference>
<dbReference type="Proteomes" id="UP001165083">
    <property type="component" value="Unassembled WGS sequence"/>
</dbReference>
<feature type="region of interest" description="Disordered" evidence="4">
    <location>
        <begin position="62"/>
        <end position="124"/>
    </location>
</feature>
<feature type="domain" description="B box-type" evidence="5">
    <location>
        <begin position="458"/>
        <end position="505"/>
    </location>
</feature>
<dbReference type="Gene3D" id="3.30.160.60">
    <property type="entry name" value="Classic Zinc Finger"/>
    <property type="match status" value="1"/>
</dbReference>
<dbReference type="EMBL" id="BSXW01000172">
    <property type="protein sequence ID" value="GMF13804.1"/>
    <property type="molecule type" value="Genomic_DNA"/>
</dbReference>
<dbReference type="InterPro" id="IPR047153">
    <property type="entry name" value="TRIM45/56/19-like"/>
</dbReference>
<evidence type="ECO:0000256" key="2">
    <source>
        <dbReference type="ARBA" id="ARBA00022833"/>
    </source>
</evidence>
<keyword evidence="7" id="KW-1185">Reference proteome</keyword>
<dbReference type="Gene3D" id="3.90.228.10">
    <property type="match status" value="1"/>
</dbReference>
<evidence type="ECO:0000256" key="4">
    <source>
        <dbReference type="SAM" id="MobiDB-lite"/>
    </source>
</evidence>
<feature type="compositionally biased region" description="Low complexity" evidence="4">
    <location>
        <begin position="62"/>
        <end position="79"/>
    </location>
</feature>